<proteinExistence type="predicted"/>
<dbReference type="Pfam" id="PF13155">
    <property type="entry name" value="Toprim_2"/>
    <property type="match status" value="1"/>
</dbReference>
<dbReference type="GO" id="GO:0008270">
    <property type="term" value="F:zinc ion binding"/>
    <property type="evidence" value="ECO:0007669"/>
    <property type="project" value="InterPro"/>
</dbReference>
<keyword evidence="3" id="KW-1185">Reference proteome</keyword>
<name>I3C0Z7_9FLAO</name>
<evidence type="ECO:0000313" key="3">
    <source>
        <dbReference type="Proteomes" id="UP000004690"/>
    </source>
</evidence>
<dbReference type="eggNOG" id="COG0358">
    <property type="taxonomic scope" value="Bacteria"/>
</dbReference>
<dbReference type="STRING" id="926559.JoomaDRAFT_0233"/>
<dbReference type="Pfam" id="PF01807">
    <property type="entry name" value="Zn_ribbon_DnaG"/>
    <property type="match status" value="1"/>
</dbReference>
<reference evidence="2 3" key="1">
    <citation type="submission" date="2012-02" db="EMBL/GenBank/DDBJ databases">
        <title>Improved High-Quality Draft genome of Joostella marina DSM 19592.</title>
        <authorList>
            <consortium name="US DOE Joint Genome Institute (JGI-PGF)"/>
            <person name="Lucas S."/>
            <person name="Copeland A."/>
            <person name="Lapidus A."/>
            <person name="Bruce D."/>
            <person name="Goodwin L."/>
            <person name="Pitluck S."/>
            <person name="Peters L."/>
            <person name="Chertkov O."/>
            <person name="Ovchinnikova G."/>
            <person name="Kyrpides N."/>
            <person name="Mavromatis K."/>
            <person name="Detter J.C."/>
            <person name="Han C."/>
            <person name="Land M."/>
            <person name="Hauser L."/>
            <person name="Markowitz V."/>
            <person name="Cheng J.-F."/>
            <person name="Hugenholtz P."/>
            <person name="Woyke T."/>
            <person name="Wu D."/>
            <person name="Tindall B."/>
            <person name="Brambilla E."/>
            <person name="Klenk H.-P."/>
            <person name="Eisen J.A."/>
        </authorList>
    </citation>
    <scope>NUCLEOTIDE SEQUENCE [LARGE SCALE GENOMIC DNA]</scope>
    <source>
        <strain evidence="2 3">DSM 19592</strain>
    </source>
</reference>
<protein>
    <submittedName>
        <fullName evidence="2">DNA primase</fullName>
    </submittedName>
</protein>
<dbReference type="GO" id="GO:0003677">
    <property type="term" value="F:DNA binding"/>
    <property type="evidence" value="ECO:0007669"/>
    <property type="project" value="InterPro"/>
</dbReference>
<dbReference type="SMART" id="SM00400">
    <property type="entry name" value="ZnF_CHCC"/>
    <property type="match status" value="1"/>
</dbReference>
<dbReference type="SUPFAM" id="SSF57783">
    <property type="entry name" value="Zinc beta-ribbon"/>
    <property type="match status" value="1"/>
</dbReference>
<feature type="domain" description="Zinc finger CHC2-type" evidence="1">
    <location>
        <begin position="38"/>
        <end position="89"/>
    </location>
</feature>
<dbReference type="GO" id="GO:0003899">
    <property type="term" value="F:DNA-directed RNA polymerase activity"/>
    <property type="evidence" value="ECO:0007669"/>
    <property type="project" value="InterPro"/>
</dbReference>
<dbReference type="InterPro" id="IPR036977">
    <property type="entry name" value="DNA_primase_Znf_CHC2"/>
</dbReference>
<dbReference type="Proteomes" id="UP000004690">
    <property type="component" value="Unassembled WGS sequence"/>
</dbReference>
<accession>I3C0Z7</accession>
<dbReference type="Gene3D" id="3.90.580.10">
    <property type="entry name" value="Zinc finger, CHC2-type domain"/>
    <property type="match status" value="1"/>
</dbReference>
<dbReference type="Gene3D" id="3.40.1360.10">
    <property type="match status" value="1"/>
</dbReference>
<dbReference type="GO" id="GO:0006260">
    <property type="term" value="P:DNA replication"/>
    <property type="evidence" value="ECO:0007669"/>
    <property type="project" value="InterPro"/>
</dbReference>
<gene>
    <name evidence="2" type="ORF">JoomaDRAFT_0233</name>
</gene>
<dbReference type="SUPFAM" id="SSF56731">
    <property type="entry name" value="DNA primase core"/>
    <property type="match status" value="1"/>
</dbReference>
<dbReference type="EMBL" id="JH651380">
    <property type="protein sequence ID" value="EIJ37290.1"/>
    <property type="molecule type" value="Genomic_DNA"/>
</dbReference>
<dbReference type="RefSeq" id="WP_008616067.1">
    <property type="nucleotide sequence ID" value="NZ_JH651380.1"/>
</dbReference>
<dbReference type="OrthoDB" id="8536512at2"/>
<dbReference type="InterPro" id="IPR002694">
    <property type="entry name" value="Znf_CHC2"/>
</dbReference>
<sequence>MKKELLNCETARNICIVQTLAKLGHFPTRKSEKEAWFLSPFRSESKASFKVSLRLNRWYDHGAGIGGNVIDLICLIKQCSVKEALELLDHEAFNFSFHQPPRLEKESGIEVVQVKPIHHPALLDYLKSRRIKLSAARCYCKEVHYKMEDKKHFAIGLKNVSGGYELRNKLYKSSVSPKDITLIKNQQSKLLICEGMFDLLSLTCYDPTLSKKADLLVLNSVAFVKRAADYLKDYKQVALYLDRDKAGKKATEFLLGVHSRAVDKSELYKGYEDVNQWWITKADG</sequence>
<dbReference type="HOGENOM" id="CLU_070537_1_0_10"/>
<organism evidence="2 3">
    <name type="scientific">Galbibacter orientalis DSM 19592</name>
    <dbReference type="NCBI Taxonomy" id="926559"/>
    <lineage>
        <taxon>Bacteria</taxon>
        <taxon>Pseudomonadati</taxon>
        <taxon>Bacteroidota</taxon>
        <taxon>Flavobacteriia</taxon>
        <taxon>Flavobacteriales</taxon>
        <taxon>Flavobacteriaceae</taxon>
        <taxon>Galbibacter</taxon>
    </lineage>
</organism>
<evidence type="ECO:0000259" key="1">
    <source>
        <dbReference type="SMART" id="SM00400"/>
    </source>
</evidence>
<dbReference type="AlphaFoldDB" id="I3C0Z7"/>
<evidence type="ECO:0000313" key="2">
    <source>
        <dbReference type="EMBL" id="EIJ37290.1"/>
    </source>
</evidence>